<protein>
    <submittedName>
        <fullName evidence="3">Uncharacterized protein</fullName>
    </submittedName>
</protein>
<feature type="compositionally biased region" description="Basic and acidic residues" evidence="1">
    <location>
        <begin position="296"/>
        <end position="306"/>
    </location>
</feature>
<evidence type="ECO:0000313" key="3">
    <source>
        <dbReference type="EMBL" id="KAK6506470.1"/>
    </source>
</evidence>
<feature type="compositionally biased region" description="Basic and acidic residues" evidence="1">
    <location>
        <begin position="234"/>
        <end position="244"/>
    </location>
</feature>
<evidence type="ECO:0000256" key="2">
    <source>
        <dbReference type="SAM" id="Phobius"/>
    </source>
</evidence>
<accession>A0AAN8N133</accession>
<reference evidence="3 4" key="1">
    <citation type="submission" date="2019-10" db="EMBL/GenBank/DDBJ databases">
        <authorList>
            <person name="Palmer J.M."/>
        </authorList>
    </citation>
    <scope>NUCLEOTIDE SEQUENCE [LARGE SCALE GENOMIC DNA]</scope>
    <source>
        <strain evidence="3 4">TWF506</strain>
    </source>
</reference>
<sequence length="708" mass="77689">MKRLIRPSFFVKGTEVPEASGDDDEEEEGTGSTPVGDTTASGSGEVGSSSNVPGSQASSQAHETPSSSSRNIENVPSVPRGPGSTSSTSKPSESKYKLPSLTVDTGKSSIHRDTTAGPSNTQAPPPPPRATATGSLRSGLQEISQTYPGSTGSPASWNDGGLIQGGGKKVKGQVRFGSVDVREFSGPGGPYGSTKERRGQPRGNIDFERDSPPILSPTSSLSPPPPSSLARRKPPPERIRDERSASPSPSSLARRPSPMRRRSGGRVPSSLSPNRRGRQRQEEDASSMGPMSPPPSRDKEKNRFAEKFSAFSRWKTKREMENAPSSSEPTRPITQNEARNQTAWRTPREAKAARERELAAKDEQMALEVAAEEERRRQRELSRDRAVEVAIRHEEEERLRERATGVEAGTTASASQQTRRRSADSGSISPRSKIPERASGGSNREDPAGRSGTTQERSRRQSQEQTGGSEQSQGQPRENSRGGPGGDPGGDPDGQGETSQDPNEPGEKPTDSKDDPPKKPTIGQRIAAKHRVRVLKPKNGKLTKVPDPYRQAKTRELEAMSTPEKRLRKLLQIKRRLNQYGMLATVVTSVYLICFGVAWQEHHRWNNHDKEERPINTSPFAMWCVCMVWISMATALNMLAIRTIFKLWMFGRKYKTWAYGEWKWQLFSKAGLMICMLIGGVTIASFGGTVTMLREARTLEIERGYFVP</sequence>
<feature type="compositionally biased region" description="Basic and acidic residues" evidence="1">
    <location>
        <begin position="346"/>
        <end position="364"/>
    </location>
</feature>
<feature type="compositionally biased region" description="Basic and acidic residues" evidence="1">
    <location>
        <begin position="372"/>
        <end position="404"/>
    </location>
</feature>
<keyword evidence="4" id="KW-1185">Reference proteome</keyword>
<feature type="transmembrane region" description="Helical" evidence="2">
    <location>
        <begin position="620"/>
        <end position="645"/>
    </location>
</feature>
<proteinExistence type="predicted"/>
<comment type="caution">
    <text evidence="3">The sequence shown here is derived from an EMBL/GenBank/DDBJ whole genome shotgun (WGS) entry which is preliminary data.</text>
</comment>
<keyword evidence="2" id="KW-0472">Membrane</keyword>
<feature type="transmembrane region" description="Helical" evidence="2">
    <location>
        <begin position="580"/>
        <end position="600"/>
    </location>
</feature>
<feature type="compositionally biased region" description="Polar residues" evidence="1">
    <location>
        <begin position="323"/>
        <end position="344"/>
    </location>
</feature>
<dbReference type="AlphaFoldDB" id="A0AAN8N133"/>
<feature type="compositionally biased region" description="Low complexity" evidence="1">
    <location>
        <begin position="75"/>
        <end position="91"/>
    </location>
</feature>
<keyword evidence="2" id="KW-1133">Transmembrane helix</keyword>
<organism evidence="3 4">
    <name type="scientific">Arthrobotrys conoides</name>
    <dbReference type="NCBI Taxonomy" id="74498"/>
    <lineage>
        <taxon>Eukaryota</taxon>
        <taxon>Fungi</taxon>
        <taxon>Dikarya</taxon>
        <taxon>Ascomycota</taxon>
        <taxon>Pezizomycotina</taxon>
        <taxon>Orbiliomycetes</taxon>
        <taxon>Orbiliales</taxon>
        <taxon>Orbiliaceae</taxon>
        <taxon>Arthrobotrys</taxon>
    </lineage>
</organism>
<feature type="compositionally biased region" description="Low complexity" evidence="1">
    <location>
        <begin position="212"/>
        <end position="221"/>
    </location>
</feature>
<feature type="compositionally biased region" description="Polar residues" evidence="1">
    <location>
        <begin position="132"/>
        <end position="156"/>
    </location>
</feature>
<name>A0AAN8N133_9PEZI</name>
<evidence type="ECO:0000256" key="1">
    <source>
        <dbReference type="SAM" id="MobiDB-lite"/>
    </source>
</evidence>
<evidence type="ECO:0000313" key="4">
    <source>
        <dbReference type="Proteomes" id="UP001307849"/>
    </source>
</evidence>
<feature type="compositionally biased region" description="Polar residues" evidence="1">
    <location>
        <begin position="56"/>
        <end position="74"/>
    </location>
</feature>
<feature type="region of interest" description="Disordered" evidence="1">
    <location>
        <begin position="1"/>
        <end position="528"/>
    </location>
</feature>
<feature type="compositionally biased region" description="Low complexity" evidence="1">
    <location>
        <begin position="41"/>
        <end position="55"/>
    </location>
</feature>
<dbReference type="Proteomes" id="UP001307849">
    <property type="component" value="Unassembled WGS sequence"/>
</dbReference>
<dbReference type="EMBL" id="JAVHJM010000009">
    <property type="protein sequence ID" value="KAK6506470.1"/>
    <property type="molecule type" value="Genomic_DNA"/>
</dbReference>
<keyword evidence="2" id="KW-0812">Transmembrane</keyword>
<feature type="compositionally biased region" description="Gly residues" evidence="1">
    <location>
        <begin position="482"/>
        <end position="493"/>
    </location>
</feature>
<feature type="compositionally biased region" description="Acidic residues" evidence="1">
    <location>
        <begin position="20"/>
        <end position="29"/>
    </location>
</feature>
<feature type="transmembrane region" description="Helical" evidence="2">
    <location>
        <begin position="666"/>
        <end position="687"/>
    </location>
</feature>
<feature type="compositionally biased region" description="Basic and acidic residues" evidence="1">
    <location>
        <begin position="194"/>
        <end position="211"/>
    </location>
</feature>
<feature type="compositionally biased region" description="Low complexity" evidence="1">
    <location>
        <begin position="463"/>
        <end position="475"/>
    </location>
</feature>
<feature type="compositionally biased region" description="Basic and acidic residues" evidence="1">
    <location>
        <begin position="505"/>
        <end position="518"/>
    </location>
</feature>
<gene>
    <name evidence="3" type="ORF">TWF506_011377</name>
</gene>
<feature type="compositionally biased region" description="Low complexity" evidence="1">
    <location>
        <begin position="245"/>
        <end position="256"/>
    </location>
</feature>